<feature type="region of interest" description="Disordered" evidence="4">
    <location>
        <begin position="311"/>
        <end position="333"/>
    </location>
</feature>
<dbReference type="InterPro" id="IPR015943">
    <property type="entry name" value="WD40/YVTN_repeat-like_dom_sf"/>
</dbReference>
<feature type="compositionally biased region" description="Basic and acidic residues" evidence="4">
    <location>
        <begin position="858"/>
        <end position="875"/>
    </location>
</feature>
<dbReference type="Proteomes" id="UP001318860">
    <property type="component" value="Unassembled WGS sequence"/>
</dbReference>
<comment type="subcellular location">
    <subcellularLocation>
        <location evidence="1">Nucleus</location>
    </subcellularLocation>
</comment>
<comment type="caution">
    <text evidence="5">The sequence shown here is derived from an EMBL/GenBank/DDBJ whole genome shotgun (WGS) entry which is preliminary data.</text>
</comment>
<feature type="region of interest" description="Disordered" evidence="4">
    <location>
        <begin position="816"/>
        <end position="879"/>
    </location>
</feature>
<dbReference type="Gene3D" id="2.130.10.10">
    <property type="entry name" value="YVTN repeat-like/Quinoprotein amine dehydrogenase"/>
    <property type="match status" value="1"/>
</dbReference>
<feature type="compositionally biased region" description="Basic residues" evidence="4">
    <location>
        <begin position="13"/>
        <end position="23"/>
    </location>
</feature>
<name>A0ABR0WHW3_REHGL</name>
<dbReference type="PANTHER" id="PTHR15052:SF2">
    <property type="entry name" value="GENERAL TRANSCRIPTION FACTOR 3C POLYPEPTIDE 2"/>
    <property type="match status" value="1"/>
</dbReference>
<feature type="compositionally biased region" description="Low complexity" evidence="4">
    <location>
        <begin position="838"/>
        <end position="852"/>
    </location>
</feature>
<evidence type="ECO:0000256" key="1">
    <source>
        <dbReference type="ARBA" id="ARBA00004123"/>
    </source>
</evidence>
<evidence type="ECO:0000256" key="2">
    <source>
        <dbReference type="ARBA" id="ARBA00023163"/>
    </source>
</evidence>
<evidence type="ECO:0000256" key="3">
    <source>
        <dbReference type="ARBA" id="ARBA00023242"/>
    </source>
</evidence>
<feature type="region of interest" description="Disordered" evidence="4">
    <location>
        <begin position="1"/>
        <end position="54"/>
    </location>
</feature>
<dbReference type="InterPro" id="IPR001680">
    <property type="entry name" value="WD40_rpt"/>
</dbReference>
<proteinExistence type="predicted"/>
<reference evidence="5 6" key="1">
    <citation type="journal article" date="2021" name="Comput. Struct. Biotechnol. J.">
        <title>De novo genome assembly of the potent medicinal plant Rehmannia glutinosa using nanopore technology.</title>
        <authorList>
            <person name="Ma L."/>
            <person name="Dong C."/>
            <person name="Song C."/>
            <person name="Wang X."/>
            <person name="Zheng X."/>
            <person name="Niu Y."/>
            <person name="Chen S."/>
            <person name="Feng W."/>
        </authorList>
    </citation>
    <scope>NUCLEOTIDE SEQUENCE [LARGE SCALE GENOMIC DNA]</scope>
    <source>
        <strain evidence="5">DH-2019</strain>
    </source>
</reference>
<sequence length="924" mass="102317">MEFDEDAPLAQSFKRKRKPIRKKKESEAKPKQPPEAARDPEPAQLPAAEHLTANPSPEIAVSELDYSVEDHFKAVDTIAKLCGYPDTIGANQAEIKRFSNSITFLREWRDFHYAPRIVRFASQHNSKEKDVVGEVTLNQFSAASVPKKEMGNGSEAGAESSKDFVMYVGGAVWALDWCPRVDRNSENHIKSEDEMRFYFVYSAALKNEPTSAMNASVGFILILLVTIKAIDAFLQIICYANNFKCGTCFVAVAAHPPESSYHKIGAPLTGRGAIQIWCLLTVYVKEDLPNTGNKKSKPNSQKKVTCKYNKLIKPPRPRGRPRKKPLNDSVEKIDSDDQYVQPLAIEYPMSSARLQCSDGSSANSLEHVYGKDSVSTHKGSSQTEHANLLLLTAPKGRGNKTMAGKEDHVLNNDSHILRQCDHGESALMNPLASASFSSDSLSPDKNITCISSCDANTSKNSIPMNVALPRLMLCLAHNGKVAWDVKWRPVNAYDSESMNVMGYLAVLLGNGALEVWEVPLPHTVKLVYPCQEHTDPRFIKLKPVFRCSKLKCGDRQSIPLTVEWSVSSPHDMILAGCHDGVVALWKFSVTDSLTGSYASFSSETRPLLSFSADTGPIRTLAWAPIESDLEGANVFVTAGHKGFKFWDLRDPFRPLRDYPLQGITFDLDWLPDPRCVFGIIDDGTLWLLSLERAAHDIPVTGKCPTSTPKQGLHSFDCSSFSIWSVQASRLTGMVAYCGEEGTTLCFQPTTRSVKDPSRNRMYHYLCGSLLEEGPTLIVVTPSNNSLFPIRVPGMKRSGLSREQENKAKKRMATLCGNDPVEEHGSDNSPVAVKKQASKSKQSSSKSQLKAAQETPSCRSEDVEKPQGEEDGKEERGDEFEVFPPKIVAMHRVRWNVNKGSEKWLCYGGAAGLVRCQEVDFPVFK</sequence>
<evidence type="ECO:0000256" key="4">
    <source>
        <dbReference type="SAM" id="MobiDB-lite"/>
    </source>
</evidence>
<keyword evidence="3" id="KW-0539">Nucleus</keyword>
<dbReference type="SMART" id="SM00320">
    <property type="entry name" value="WD40"/>
    <property type="match status" value="3"/>
</dbReference>
<dbReference type="PANTHER" id="PTHR15052">
    <property type="entry name" value="RNA POLYMERASE III TRANSCRIPTION INITIATION FACTOR COMPLEX SUBUNIT"/>
    <property type="match status" value="1"/>
</dbReference>
<dbReference type="EMBL" id="JABTTQ020000010">
    <property type="protein sequence ID" value="KAK6147167.1"/>
    <property type="molecule type" value="Genomic_DNA"/>
</dbReference>
<feature type="compositionally biased region" description="Basic and acidic residues" evidence="4">
    <location>
        <begin position="24"/>
        <end position="41"/>
    </location>
</feature>
<protein>
    <submittedName>
        <fullName evidence="5">Uncharacterized protein</fullName>
    </submittedName>
</protein>
<dbReference type="InterPro" id="IPR036322">
    <property type="entry name" value="WD40_repeat_dom_sf"/>
</dbReference>
<evidence type="ECO:0000313" key="5">
    <source>
        <dbReference type="EMBL" id="KAK6147167.1"/>
    </source>
</evidence>
<keyword evidence="6" id="KW-1185">Reference proteome</keyword>
<gene>
    <name evidence="5" type="ORF">DH2020_018079</name>
</gene>
<accession>A0ABR0WHW3</accession>
<evidence type="ECO:0000313" key="6">
    <source>
        <dbReference type="Proteomes" id="UP001318860"/>
    </source>
</evidence>
<organism evidence="5 6">
    <name type="scientific">Rehmannia glutinosa</name>
    <name type="common">Chinese foxglove</name>
    <dbReference type="NCBI Taxonomy" id="99300"/>
    <lineage>
        <taxon>Eukaryota</taxon>
        <taxon>Viridiplantae</taxon>
        <taxon>Streptophyta</taxon>
        <taxon>Embryophyta</taxon>
        <taxon>Tracheophyta</taxon>
        <taxon>Spermatophyta</taxon>
        <taxon>Magnoliopsida</taxon>
        <taxon>eudicotyledons</taxon>
        <taxon>Gunneridae</taxon>
        <taxon>Pentapetalae</taxon>
        <taxon>asterids</taxon>
        <taxon>lamiids</taxon>
        <taxon>Lamiales</taxon>
        <taxon>Orobanchaceae</taxon>
        <taxon>Rehmannieae</taxon>
        <taxon>Rehmannia</taxon>
    </lineage>
</organism>
<dbReference type="SUPFAM" id="SSF50978">
    <property type="entry name" value="WD40 repeat-like"/>
    <property type="match status" value="1"/>
</dbReference>
<dbReference type="InterPro" id="IPR052416">
    <property type="entry name" value="GTF3C_component"/>
</dbReference>
<keyword evidence="2" id="KW-0804">Transcription</keyword>
<feature type="compositionally biased region" description="Basic residues" evidence="4">
    <location>
        <begin position="313"/>
        <end position="324"/>
    </location>
</feature>